<evidence type="ECO:0000313" key="3">
    <source>
        <dbReference type="Proteomes" id="UP001066276"/>
    </source>
</evidence>
<gene>
    <name evidence="2" type="ORF">NDU88_002382</name>
</gene>
<proteinExistence type="predicted"/>
<protein>
    <submittedName>
        <fullName evidence="2">Uncharacterized protein</fullName>
    </submittedName>
</protein>
<sequence>MPGGGHCPREAIAGPEEMSAIPDSAAAPRVTGEMTEYPGGHRKSCQRLVDISATSGSQTYPKGWQKHQKWSEPREWREELQMPTGPEPIRRNCFEMADFYQQAQTLCYKLEDHKYTAANIRRAFKRGARASLFTRTVFYGHVSLKKLSVARVILEGQHLSALSFYGIMGPDYTDPSVSLYADRVPRRVSLKTRSTARVSFEGQHLSVLSIYAIRDLLLGPERLSTRTPF</sequence>
<evidence type="ECO:0000256" key="1">
    <source>
        <dbReference type="SAM" id="MobiDB-lite"/>
    </source>
</evidence>
<keyword evidence="3" id="KW-1185">Reference proteome</keyword>
<comment type="caution">
    <text evidence="2">The sequence shown here is derived from an EMBL/GenBank/DDBJ whole genome shotgun (WGS) entry which is preliminary data.</text>
</comment>
<organism evidence="2 3">
    <name type="scientific">Pleurodeles waltl</name>
    <name type="common">Iberian ribbed newt</name>
    <dbReference type="NCBI Taxonomy" id="8319"/>
    <lineage>
        <taxon>Eukaryota</taxon>
        <taxon>Metazoa</taxon>
        <taxon>Chordata</taxon>
        <taxon>Craniata</taxon>
        <taxon>Vertebrata</taxon>
        <taxon>Euteleostomi</taxon>
        <taxon>Amphibia</taxon>
        <taxon>Batrachia</taxon>
        <taxon>Caudata</taxon>
        <taxon>Salamandroidea</taxon>
        <taxon>Salamandridae</taxon>
        <taxon>Pleurodelinae</taxon>
        <taxon>Pleurodeles</taxon>
    </lineage>
</organism>
<reference evidence="2" key="1">
    <citation type="journal article" date="2022" name="bioRxiv">
        <title>Sequencing and chromosome-scale assembly of the giantPleurodeles waltlgenome.</title>
        <authorList>
            <person name="Brown T."/>
            <person name="Elewa A."/>
            <person name="Iarovenko S."/>
            <person name="Subramanian E."/>
            <person name="Araus A.J."/>
            <person name="Petzold A."/>
            <person name="Susuki M."/>
            <person name="Suzuki K.-i.T."/>
            <person name="Hayashi T."/>
            <person name="Toyoda A."/>
            <person name="Oliveira C."/>
            <person name="Osipova E."/>
            <person name="Leigh N.D."/>
            <person name="Simon A."/>
            <person name="Yun M.H."/>
        </authorList>
    </citation>
    <scope>NUCLEOTIDE SEQUENCE</scope>
    <source>
        <strain evidence="2">20211129_DDA</strain>
        <tissue evidence="2">Liver</tissue>
    </source>
</reference>
<dbReference type="EMBL" id="JANPWB010000016">
    <property type="protein sequence ID" value="KAJ1082214.1"/>
    <property type="molecule type" value="Genomic_DNA"/>
</dbReference>
<dbReference type="AlphaFoldDB" id="A0AAV7KV84"/>
<name>A0AAV7KV84_PLEWA</name>
<evidence type="ECO:0000313" key="2">
    <source>
        <dbReference type="EMBL" id="KAJ1082214.1"/>
    </source>
</evidence>
<dbReference type="Proteomes" id="UP001066276">
    <property type="component" value="Chromosome 12"/>
</dbReference>
<feature type="region of interest" description="Disordered" evidence="1">
    <location>
        <begin position="1"/>
        <end position="41"/>
    </location>
</feature>
<accession>A0AAV7KV84</accession>